<evidence type="ECO:0000256" key="2">
    <source>
        <dbReference type="ARBA" id="ARBA00022525"/>
    </source>
</evidence>
<keyword evidence="3" id="KW-0732">Signal</keyword>
<dbReference type="GeneID" id="111814668"/>
<dbReference type="InterPro" id="IPR036772">
    <property type="entry name" value="SRCR-like_dom_sf"/>
</dbReference>
<evidence type="ECO:0000256" key="5">
    <source>
        <dbReference type="ARBA" id="ARBA00023157"/>
    </source>
</evidence>
<evidence type="ECO:0000259" key="9">
    <source>
        <dbReference type="PROSITE" id="PS50287"/>
    </source>
</evidence>
<feature type="disulfide bond" evidence="7">
    <location>
        <begin position="114"/>
        <end position="124"/>
    </location>
</feature>
<evidence type="ECO:0000313" key="10">
    <source>
        <dbReference type="Proteomes" id="UP000515203"/>
    </source>
</evidence>
<evidence type="ECO:0000313" key="11">
    <source>
        <dbReference type="RefSeq" id="XP_023564343.1"/>
    </source>
</evidence>
<dbReference type="OrthoDB" id="536948at2759"/>
<accession>A0A6P6DX68</accession>
<evidence type="ECO:0000256" key="1">
    <source>
        <dbReference type="ARBA" id="ARBA00004613"/>
    </source>
</evidence>
<dbReference type="GO" id="GO:0004252">
    <property type="term" value="F:serine-type endopeptidase activity"/>
    <property type="evidence" value="ECO:0007669"/>
    <property type="project" value="TreeGrafter"/>
</dbReference>
<dbReference type="Gene3D" id="3.10.250.10">
    <property type="entry name" value="SRCR-like domain"/>
    <property type="match status" value="1"/>
</dbReference>
<dbReference type="PANTHER" id="PTHR48071:SF15">
    <property type="entry name" value="SRCR DOMAIN-CONTAINING PROTEIN"/>
    <property type="match status" value="1"/>
</dbReference>
<dbReference type="SMART" id="SM00202">
    <property type="entry name" value="SR"/>
    <property type="match status" value="1"/>
</dbReference>
<feature type="non-terminal residue" evidence="11">
    <location>
        <position position="155"/>
    </location>
</feature>
<dbReference type="Pfam" id="PF00530">
    <property type="entry name" value="SRCR"/>
    <property type="match status" value="1"/>
</dbReference>
<dbReference type="PROSITE" id="PS50287">
    <property type="entry name" value="SRCR_2"/>
    <property type="match status" value="1"/>
</dbReference>
<protein>
    <submittedName>
        <fullName evidence="11">Antigen WC1.1-like</fullName>
    </submittedName>
</protein>
<keyword evidence="6" id="KW-0325">Glycoprotein</keyword>
<dbReference type="GO" id="GO:0031638">
    <property type="term" value="P:zymogen activation"/>
    <property type="evidence" value="ECO:0007669"/>
    <property type="project" value="TreeGrafter"/>
</dbReference>
<dbReference type="Proteomes" id="UP000515203">
    <property type="component" value="Unplaced"/>
</dbReference>
<keyword evidence="2" id="KW-0964">Secreted</keyword>
<feature type="compositionally biased region" description="Basic and acidic residues" evidence="8">
    <location>
        <begin position="1"/>
        <end position="16"/>
    </location>
</feature>
<keyword evidence="10" id="KW-1185">Reference proteome</keyword>
<evidence type="ECO:0000256" key="4">
    <source>
        <dbReference type="ARBA" id="ARBA00022737"/>
    </source>
</evidence>
<dbReference type="GO" id="GO:0005615">
    <property type="term" value="C:extracellular space"/>
    <property type="evidence" value="ECO:0007669"/>
    <property type="project" value="TreeGrafter"/>
</dbReference>
<dbReference type="PANTHER" id="PTHR48071">
    <property type="entry name" value="SRCR DOMAIN-CONTAINING PROTEIN"/>
    <property type="match status" value="1"/>
</dbReference>
<dbReference type="GO" id="GO:0005886">
    <property type="term" value="C:plasma membrane"/>
    <property type="evidence" value="ECO:0007669"/>
    <property type="project" value="TreeGrafter"/>
</dbReference>
<evidence type="ECO:0000256" key="6">
    <source>
        <dbReference type="ARBA" id="ARBA00023180"/>
    </source>
</evidence>
<dbReference type="PROSITE" id="PS00420">
    <property type="entry name" value="SRCR_1"/>
    <property type="match status" value="1"/>
</dbReference>
<evidence type="ECO:0000256" key="3">
    <source>
        <dbReference type="ARBA" id="ARBA00022729"/>
    </source>
</evidence>
<dbReference type="AlphaFoldDB" id="A0A6P6DX68"/>
<evidence type="ECO:0000256" key="7">
    <source>
        <dbReference type="PROSITE-ProRule" id="PRU00196"/>
    </source>
</evidence>
<organism evidence="10 11">
    <name type="scientific">Octodon degus</name>
    <name type="common">Degu</name>
    <name type="synonym">Sciurus degus</name>
    <dbReference type="NCBI Taxonomy" id="10160"/>
    <lineage>
        <taxon>Eukaryota</taxon>
        <taxon>Metazoa</taxon>
        <taxon>Chordata</taxon>
        <taxon>Craniata</taxon>
        <taxon>Vertebrata</taxon>
        <taxon>Euteleostomi</taxon>
        <taxon>Mammalia</taxon>
        <taxon>Eutheria</taxon>
        <taxon>Euarchontoglires</taxon>
        <taxon>Glires</taxon>
        <taxon>Rodentia</taxon>
        <taxon>Hystricomorpha</taxon>
        <taxon>Octodontidae</taxon>
        <taxon>Octodon</taxon>
    </lineage>
</organism>
<comment type="subcellular location">
    <subcellularLocation>
        <location evidence="1">Secreted</location>
    </subcellularLocation>
</comment>
<reference evidence="11" key="1">
    <citation type="submission" date="2025-08" db="UniProtKB">
        <authorList>
            <consortium name="RefSeq"/>
        </authorList>
    </citation>
    <scope>IDENTIFICATION</scope>
</reference>
<dbReference type="SUPFAM" id="SSF56487">
    <property type="entry name" value="SRCR-like"/>
    <property type="match status" value="1"/>
</dbReference>
<keyword evidence="5 7" id="KW-1015">Disulfide bond</keyword>
<name>A0A6P6DX68_OCTDE</name>
<feature type="disulfide bond" evidence="7">
    <location>
        <begin position="70"/>
        <end position="134"/>
    </location>
</feature>
<sequence length="155" mass="16992">MKDEYASFKEESRDHLAIVNTDEETARQRPKSCPDSAPCTDRDKLRLRNGDNKCSGRVEVWHKGSWGTVCDDSWGLAEAEVVCQQLGCGPALDALGEAAFGTGNGSIWLGDVECRGWESSLWACARAPWGKSDCTSSASTYVPGNFLYQMLCVIF</sequence>
<gene>
    <name evidence="11" type="primary">LOC111814668</name>
</gene>
<evidence type="ECO:0000256" key="8">
    <source>
        <dbReference type="SAM" id="MobiDB-lite"/>
    </source>
</evidence>
<keyword evidence="4" id="KW-0677">Repeat</keyword>
<feature type="domain" description="SRCR" evidence="9">
    <location>
        <begin position="45"/>
        <end position="153"/>
    </location>
</feature>
<dbReference type="InParanoid" id="A0A6P6DX68"/>
<dbReference type="RefSeq" id="XP_023564343.1">
    <property type="nucleotide sequence ID" value="XM_023708575.1"/>
</dbReference>
<comment type="caution">
    <text evidence="7">Lacks conserved residue(s) required for the propagation of feature annotation.</text>
</comment>
<dbReference type="InterPro" id="IPR001190">
    <property type="entry name" value="SRCR"/>
</dbReference>
<dbReference type="FunFam" id="3.10.250.10:FF:000009">
    <property type="entry name" value="WC1"/>
    <property type="match status" value="1"/>
</dbReference>
<proteinExistence type="predicted"/>
<dbReference type="PRINTS" id="PR00258">
    <property type="entry name" value="SPERACTRCPTR"/>
</dbReference>
<feature type="region of interest" description="Disordered" evidence="8">
    <location>
        <begin position="1"/>
        <end position="38"/>
    </location>
</feature>